<feature type="transmembrane region" description="Helical" evidence="1">
    <location>
        <begin position="391"/>
        <end position="412"/>
    </location>
</feature>
<evidence type="ECO:0000313" key="3">
    <source>
        <dbReference type="Proteomes" id="UP000320839"/>
    </source>
</evidence>
<dbReference type="EMBL" id="CP036317">
    <property type="protein sequence ID" value="QDV18005.1"/>
    <property type="molecule type" value="Genomic_DNA"/>
</dbReference>
<dbReference type="Proteomes" id="UP000320839">
    <property type="component" value="Chromosome"/>
</dbReference>
<evidence type="ECO:0000256" key="1">
    <source>
        <dbReference type="SAM" id="Phobius"/>
    </source>
</evidence>
<reference evidence="2 3" key="1">
    <citation type="submission" date="2019-02" db="EMBL/GenBank/DDBJ databases">
        <title>Deep-cultivation of Planctomycetes and their phenomic and genomic characterization uncovers novel biology.</title>
        <authorList>
            <person name="Wiegand S."/>
            <person name="Jogler M."/>
            <person name="Boedeker C."/>
            <person name="Pinto D."/>
            <person name="Vollmers J."/>
            <person name="Rivas-Marin E."/>
            <person name="Kohn T."/>
            <person name="Peeters S.H."/>
            <person name="Heuer A."/>
            <person name="Rast P."/>
            <person name="Oberbeckmann S."/>
            <person name="Bunk B."/>
            <person name="Jeske O."/>
            <person name="Meyerdierks A."/>
            <person name="Storesund J.E."/>
            <person name="Kallscheuer N."/>
            <person name="Luecker S."/>
            <person name="Lage O.M."/>
            <person name="Pohl T."/>
            <person name="Merkel B.J."/>
            <person name="Hornburger P."/>
            <person name="Mueller R.-W."/>
            <person name="Bruemmer F."/>
            <person name="Labrenz M."/>
            <person name="Spormann A.M."/>
            <person name="Op den Camp H."/>
            <person name="Overmann J."/>
            <person name="Amann R."/>
            <person name="Jetten M.S.M."/>
            <person name="Mascher T."/>
            <person name="Medema M.H."/>
            <person name="Devos D.P."/>
            <person name="Kaster A.-K."/>
            <person name="Ovreas L."/>
            <person name="Rohde M."/>
            <person name="Galperin M.Y."/>
            <person name="Jogler C."/>
        </authorList>
    </citation>
    <scope>NUCLEOTIDE SEQUENCE [LARGE SCALE GENOMIC DNA]</scope>
    <source>
        <strain evidence="2 3">Pan153</strain>
    </source>
</reference>
<sequence>MRFRSLIPFLIAIILTLCLLASETIPLGIPGEWTWQRIPFNGPALLFGVIISLILFVVYLFITLWGLSRIRDCSRGELAVWLLSLAICSFLWSFFLQDTPPAEYSLSKAPFVLYYKGSSGYFTEANTGIENVSDYLAQYETKMEAGDVLHEGTHPPGLPLFYRALIRLCETSSGLQSFLIESQPASFQFASEIIAETTAMTPHPLTQQDRAVLWCATLITLIASALTVIPLFLLAREFSSRHVSWQVAAFWPLVPAALIFQPKSDALYSMLALLFLYSWVHAWRRHSAVCFVLAGLLIWSGLFLTLAFLPVALCSVLYSFFCAWQQRTAPPQSKFPWKRLLSAAGWSLCGFGVPLILFGLLFHLNLPRVWLLNLQNHAGFYAEYPRTYWKWLLLNPLEISLALGLPLTWLVVKSLCRRHFQASSAGATSPTGLSSLLFSTVIVLGLLWLSGKNMGEAARLWLIFLPWLLLMSLPFWQSSELQQEQTQQPEESFIKQQSVWIYALLAQAVVCVATVYRVTGFHFPPG</sequence>
<feature type="transmembrane region" description="Helical" evidence="1">
    <location>
        <begin position="242"/>
        <end position="260"/>
    </location>
</feature>
<evidence type="ECO:0000313" key="2">
    <source>
        <dbReference type="EMBL" id="QDV18005.1"/>
    </source>
</evidence>
<feature type="transmembrane region" description="Helical" evidence="1">
    <location>
        <begin position="45"/>
        <end position="66"/>
    </location>
</feature>
<keyword evidence="1" id="KW-0812">Transmembrane</keyword>
<dbReference type="RefSeq" id="WP_145456143.1">
    <property type="nucleotide sequence ID" value="NZ_CP036317.1"/>
</dbReference>
<feature type="transmembrane region" description="Helical" evidence="1">
    <location>
        <begin position="266"/>
        <end position="283"/>
    </location>
</feature>
<feature type="transmembrane region" description="Helical" evidence="1">
    <location>
        <begin position="290"/>
        <end position="320"/>
    </location>
</feature>
<feature type="transmembrane region" description="Helical" evidence="1">
    <location>
        <begin position="461"/>
        <end position="479"/>
    </location>
</feature>
<keyword evidence="1" id="KW-1133">Transmembrane helix</keyword>
<dbReference type="AlphaFoldDB" id="A0A518FP09"/>
<feature type="transmembrane region" description="Helical" evidence="1">
    <location>
        <begin position="78"/>
        <end position="96"/>
    </location>
</feature>
<dbReference type="OrthoDB" id="213905at2"/>
<feature type="transmembrane region" description="Helical" evidence="1">
    <location>
        <begin position="340"/>
        <end position="362"/>
    </location>
</feature>
<organism evidence="2 3">
    <name type="scientific">Gimesia panareensis</name>
    <dbReference type="NCBI Taxonomy" id="2527978"/>
    <lineage>
        <taxon>Bacteria</taxon>
        <taxon>Pseudomonadati</taxon>
        <taxon>Planctomycetota</taxon>
        <taxon>Planctomycetia</taxon>
        <taxon>Planctomycetales</taxon>
        <taxon>Planctomycetaceae</taxon>
        <taxon>Gimesia</taxon>
    </lineage>
</organism>
<feature type="transmembrane region" description="Helical" evidence="1">
    <location>
        <begin position="432"/>
        <end position="449"/>
    </location>
</feature>
<keyword evidence="1" id="KW-0472">Membrane</keyword>
<feature type="transmembrane region" description="Helical" evidence="1">
    <location>
        <begin position="211"/>
        <end position="235"/>
    </location>
</feature>
<gene>
    <name evidence="2" type="ORF">Pan153_26610</name>
</gene>
<evidence type="ECO:0008006" key="4">
    <source>
        <dbReference type="Google" id="ProtNLM"/>
    </source>
</evidence>
<feature type="transmembrane region" description="Helical" evidence="1">
    <location>
        <begin position="499"/>
        <end position="518"/>
    </location>
</feature>
<accession>A0A518FP09</accession>
<proteinExistence type="predicted"/>
<name>A0A518FP09_9PLAN</name>
<protein>
    <recommendedName>
        <fullName evidence="4">Glycosyltransferase RgtA/B/C/D-like domain-containing protein</fullName>
    </recommendedName>
</protein>